<dbReference type="PROSITE" id="PS50835">
    <property type="entry name" value="IG_LIKE"/>
    <property type="match status" value="1"/>
</dbReference>
<dbReference type="InterPro" id="IPR003591">
    <property type="entry name" value="Leu-rich_rpt_typical-subtyp"/>
</dbReference>
<name>A0A8J9ZVB7_BRALA</name>
<keyword evidence="9" id="KW-0325">Glycoprotein</keyword>
<keyword evidence="2" id="KW-0433">Leucine-rich repeat</keyword>
<proteinExistence type="predicted"/>
<dbReference type="InterPro" id="IPR036179">
    <property type="entry name" value="Ig-like_dom_sf"/>
</dbReference>
<reference evidence="13" key="1">
    <citation type="submission" date="2022-01" db="EMBL/GenBank/DDBJ databases">
        <authorList>
            <person name="Braso-Vives M."/>
        </authorList>
    </citation>
    <scope>NUCLEOTIDE SEQUENCE</scope>
</reference>
<dbReference type="Proteomes" id="UP000838412">
    <property type="component" value="Chromosome 4"/>
</dbReference>
<evidence type="ECO:0000256" key="11">
    <source>
        <dbReference type="SAM" id="SignalP"/>
    </source>
</evidence>
<evidence type="ECO:0000256" key="8">
    <source>
        <dbReference type="ARBA" id="ARBA00023157"/>
    </source>
</evidence>
<evidence type="ECO:0000256" key="5">
    <source>
        <dbReference type="ARBA" id="ARBA00022737"/>
    </source>
</evidence>
<dbReference type="SMART" id="SM00082">
    <property type="entry name" value="LRRCT"/>
    <property type="match status" value="1"/>
</dbReference>
<evidence type="ECO:0000256" key="3">
    <source>
        <dbReference type="ARBA" id="ARBA00022692"/>
    </source>
</evidence>
<keyword evidence="5" id="KW-0677">Repeat</keyword>
<keyword evidence="14" id="KW-1185">Reference proteome</keyword>
<dbReference type="Gene3D" id="3.80.10.10">
    <property type="entry name" value="Ribonuclease Inhibitor"/>
    <property type="match status" value="3"/>
</dbReference>
<evidence type="ECO:0000256" key="1">
    <source>
        <dbReference type="ARBA" id="ARBA00004167"/>
    </source>
</evidence>
<keyword evidence="3" id="KW-0812">Transmembrane</keyword>
<evidence type="ECO:0000256" key="10">
    <source>
        <dbReference type="ARBA" id="ARBA00023319"/>
    </source>
</evidence>
<dbReference type="InterPro" id="IPR013783">
    <property type="entry name" value="Ig-like_fold"/>
</dbReference>
<dbReference type="AlphaFoldDB" id="A0A8J9ZVB7"/>
<dbReference type="SMART" id="SM00369">
    <property type="entry name" value="LRR_TYP"/>
    <property type="match status" value="7"/>
</dbReference>
<feature type="domain" description="Ig-like" evidence="12">
    <location>
        <begin position="476"/>
        <end position="565"/>
    </location>
</feature>
<dbReference type="Pfam" id="PF07679">
    <property type="entry name" value="I-set"/>
    <property type="match status" value="1"/>
</dbReference>
<dbReference type="InterPro" id="IPR000372">
    <property type="entry name" value="LRRNT"/>
</dbReference>
<dbReference type="SMART" id="SM00409">
    <property type="entry name" value="IG"/>
    <property type="match status" value="1"/>
</dbReference>
<gene>
    <name evidence="13" type="primary">LINGO1</name>
    <name evidence="13" type="ORF">BLAG_LOCUS18171</name>
</gene>
<dbReference type="InterPro" id="IPR026906">
    <property type="entry name" value="LRR_5"/>
</dbReference>
<dbReference type="PROSITE" id="PS51257">
    <property type="entry name" value="PROKAR_LIPOPROTEIN"/>
    <property type="match status" value="1"/>
</dbReference>
<evidence type="ECO:0000259" key="12">
    <source>
        <dbReference type="PROSITE" id="PS50835"/>
    </source>
</evidence>
<comment type="subcellular location">
    <subcellularLocation>
        <location evidence="1">Membrane</location>
        <topology evidence="1">Single-pass membrane protein</topology>
    </subcellularLocation>
</comment>
<evidence type="ECO:0000256" key="6">
    <source>
        <dbReference type="ARBA" id="ARBA00022989"/>
    </source>
</evidence>
<keyword evidence="8" id="KW-1015">Disulfide bond</keyword>
<dbReference type="OrthoDB" id="635273at2759"/>
<feature type="chain" id="PRO_5035474920" evidence="11">
    <location>
        <begin position="28"/>
        <end position="570"/>
    </location>
</feature>
<keyword evidence="7" id="KW-0472">Membrane</keyword>
<dbReference type="InterPro" id="IPR000483">
    <property type="entry name" value="Cys-rich_flank_reg_C"/>
</dbReference>
<dbReference type="InterPro" id="IPR032675">
    <property type="entry name" value="LRR_dom_sf"/>
</dbReference>
<dbReference type="Gene3D" id="2.60.40.10">
    <property type="entry name" value="Immunoglobulins"/>
    <property type="match status" value="1"/>
</dbReference>
<dbReference type="SMART" id="SM00408">
    <property type="entry name" value="IGc2"/>
    <property type="match status" value="1"/>
</dbReference>
<dbReference type="InterPro" id="IPR007110">
    <property type="entry name" value="Ig-like_dom"/>
</dbReference>
<evidence type="ECO:0000256" key="7">
    <source>
        <dbReference type="ARBA" id="ARBA00023136"/>
    </source>
</evidence>
<sequence>MTPTMRLPCVLIVIMSVAVCMFLGSSACPMYCTCDNVEKYEIAVYCRGPKISAIPRDIPKNTTLLEISFTEVAVLRMGDFVDMPKLTQLNVWSNFKLSAVEFGTFDNLPTITDLRLSNNSFTKLPTGLFDSLKNLTTFDGRNNKLEMIQHGLFTDHPSLQIIRVDSGNIAVLEEGAFGGLTNLTSVYVGSNRLTSLTSSAFKGSAQLKSLLSTLYLSNITCLKGTLNSNALRGLNALKEVWLSFNELSTLPTTTFQSTTYITTIWLQNNSLVELSHGLLHGLTDLNQLDLSYNRLSHLNPDTFLGLDKLRILLLTGNNFTNMAHVSPALALLPSQVALNLKENPFVHLDRVSFPMPMNHANVLSMSRSHIRVIEEGTFLDVTFSNLTRLELDQTDFLHFLPGNMLEGLDNLTAMIAYDDPFHCDCQLKAFVTWLRERVNPPYVSATCASPPSLKCKDLTDVPLASLTCDCQQVEAPSIDTSGSDNSTREGQTAMLNCKISGCPEAEFFWTTPTGAMLAVESGFPRMEVLGSGTLVVTEAREEDTGVYTCTAVNYRGKTSKEVALHVDNKQ</sequence>
<dbReference type="FunFam" id="3.80.10.10:FF:000770">
    <property type="entry name" value="Uncharacterized protein"/>
    <property type="match status" value="1"/>
</dbReference>
<dbReference type="PROSITE" id="PS51450">
    <property type="entry name" value="LRR"/>
    <property type="match status" value="1"/>
</dbReference>
<dbReference type="FunFam" id="2.60.40.10:FF:000076">
    <property type="entry name" value="Leucine-rich repeat and Ig domain-containing 4"/>
    <property type="match status" value="1"/>
</dbReference>
<dbReference type="Pfam" id="PF13306">
    <property type="entry name" value="LRR_5"/>
    <property type="match status" value="1"/>
</dbReference>
<dbReference type="InterPro" id="IPR003599">
    <property type="entry name" value="Ig_sub"/>
</dbReference>
<keyword evidence="6" id="KW-1133">Transmembrane helix</keyword>
<evidence type="ECO:0000256" key="4">
    <source>
        <dbReference type="ARBA" id="ARBA00022729"/>
    </source>
</evidence>
<dbReference type="PANTHER" id="PTHR24369">
    <property type="entry name" value="ANTIGEN BSP, PUTATIVE-RELATED"/>
    <property type="match status" value="1"/>
</dbReference>
<evidence type="ECO:0000256" key="2">
    <source>
        <dbReference type="ARBA" id="ARBA00022614"/>
    </source>
</evidence>
<dbReference type="InterPro" id="IPR050541">
    <property type="entry name" value="LRR_TM_domain-containing"/>
</dbReference>
<dbReference type="SUPFAM" id="SSF48726">
    <property type="entry name" value="Immunoglobulin"/>
    <property type="match status" value="1"/>
</dbReference>
<organism evidence="13 14">
    <name type="scientific">Branchiostoma lanceolatum</name>
    <name type="common">Common lancelet</name>
    <name type="synonym">Amphioxus lanceolatum</name>
    <dbReference type="NCBI Taxonomy" id="7740"/>
    <lineage>
        <taxon>Eukaryota</taxon>
        <taxon>Metazoa</taxon>
        <taxon>Chordata</taxon>
        <taxon>Cephalochordata</taxon>
        <taxon>Leptocardii</taxon>
        <taxon>Amphioxiformes</taxon>
        <taxon>Branchiostomatidae</taxon>
        <taxon>Branchiostoma</taxon>
    </lineage>
</organism>
<protein>
    <submittedName>
        <fullName evidence="13">LINGO1 protein</fullName>
    </submittedName>
</protein>
<evidence type="ECO:0000313" key="14">
    <source>
        <dbReference type="Proteomes" id="UP000838412"/>
    </source>
</evidence>
<keyword evidence="10" id="KW-0393">Immunoglobulin domain</keyword>
<evidence type="ECO:0000256" key="9">
    <source>
        <dbReference type="ARBA" id="ARBA00023180"/>
    </source>
</evidence>
<dbReference type="InterPro" id="IPR013098">
    <property type="entry name" value="Ig_I-set"/>
</dbReference>
<dbReference type="InterPro" id="IPR003598">
    <property type="entry name" value="Ig_sub2"/>
</dbReference>
<dbReference type="SMART" id="SM00013">
    <property type="entry name" value="LRRNT"/>
    <property type="match status" value="1"/>
</dbReference>
<keyword evidence="4 11" id="KW-0732">Signal</keyword>
<dbReference type="PANTHER" id="PTHR24369:SF211">
    <property type="entry name" value="LEUCINE-RICH REPEAT-CONTAINING PROTEIN 15-LIKE"/>
    <property type="match status" value="1"/>
</dbReference>
<feature type="signal peptide" evidence="11">
    <location>
        <begin position="1"/>
        <end position="27"/>
    </location>
</feature>
<dbReference type="InterPro" id="IPR001611">
    <property type="entry name" value="Leu-rich_rpt"/>
</dbReference>
<dbReference type="EMBL" id="OV696689">
    <property type="protein sequence ID" value="CAH1263482.1"/>
    <property type="molecule type" value="Genomic_DNA"/>
</dbReference>
<dbReference type="GO" id="GO:0005886">
    <property type="term" value="C:plasma membrane"/>
    <property type="evidence" value="ECO:0007669"/>
    <property type="project" value="TreeGrafter"/>
</dbReference>
<dbReference type="CDD" id="cd00096">
    <property type="entry name" value="Ig"/>
    <property type="match status" value="1"/>
</dbReference>
<accession>A0A8J9ZVB7</accession>
<evidence type="ECO:0000313" key="13">
    <source>
        <dbReference type="EMBL" id="CAH1263482.1"/>
    </source>
</evidence>
<dbReference type="Pfam" id="PF13855">
    <property type="entry name" value="LRR_8"/>
    <property type="match status" value="1"/>
</dbReference>
<dbReference type="SUPFAM" id="SSF52058">
    <property type="entry name" value="L domain-like"/>
    <property type="match status" value="1"/>
</dbReference>